<keyword evidence="1" id="KW-0175">Coiled coil</keyword>
<dbReference type="PANTHER" id="PTHR30469">
    <property type="entry name" value="MULTIDRUG RESISTANCE PROTEIN MDTA"/>
    <property type="match status" value="1"/>
</dbReference>
<dbReference type="InterPro" id="IPR058625">
    <property type="entry name" value="MdtA-like_BSH"/>
</dbReference>
<protein>
    <submittedName>
        <fullName evidence="3">ABC-type export system, membrane fusion protein</fullName>
    </submittedName>
</protein>
<evidence type="ECO:0000256" key="1">
    <source>
        <dbReference type="SAM" id="Coils"/>
    </source>
</evidence>
<dbReference type="GO" id="GO:1990281">
    <property type="term" value="C:efflux pump complex"/>
    <property type="evidence" value="ECO:0007669"/>
    <property type="project" value="TreeGrafter"/>
</dbReference>
<feature type="domain" description="Multidrug resistance protein MdtA-like barrel-sandwich hybrid" evidence="2">
    <location>
        <begin position="62"/>
        <end position="198"/>
    </location>
</feature>
<reference evidence="3" key="1">
    <citation type="submission" date="2016-10" db="EMBL/GenBank/DDBJ databases">
        <authorList>
            <person name="de Groot N.N."/>
        </authorList>
    </citation>
    <scope>NUCLEOTIDE SEQUENCE</scope>
</reference>
<dbReference type="AlphaFoldDB" id="A0A1W1CQI6"/>
<dbReference type="Pfam" id="PF25917">
    <property type="entry name" value="BSH_RND"/>
    <property type="match status" value="1"/>
</dbReference>
<evidence type="ECO:0000259" key="2">
    <source>
        <dbReference type="Pfam" id="PF25917"/>
    </source>
</evidence>
<gene>
    <name evidence="3" type="ORF">MNB_SM-5-668</name>
</gene>
<sequence length="297" mass="32829">MRNFFILVFLSIVGIAVAMGTVYYNDMEKSGNSVALPSIKLPYKSFIAGTGIVEAGSKNIFIGSSVAGVIKKVLVQSGDAVHKGALLFTLDDSATRRNLAVVDATIQSAVAKLQSAKHQLAIIKKMKRLSTNMVTNEKYTKLQDNYSEAKDNLNLAKQKRKALQEELKLYKIYAPINGIVLRSNLTVGSYFSRGSKALILGSNKLNIKVNINEFDSWKFEKNADATAFIRGNPKQKVKLSYLYTIPMVTPKTNLTGSPTEQTDTRVLQVVYSIKNRPTFPLYVGEMLDVFIENSKGN</sequence>
<dbReference type="Gene3D" id="2.40.50.100">
    <property type="match status" value="1"/>
</dbReference>
<dbReference type="Gene3D" id="2.40.30.170">
    <property type="match status" value="1"/>
</dbReference>
<feature type="coiled-coil region" evidence="1">
    <location>
        <begin position="132"/>
        <end position="173"/>
    </location>
</feature>
<evidence type="ECO:0000313" key="3">
    <source>
        <dbReference type="EMBL" id="SFV67995.1"/>
    </source>
</evidence>
<dbReference type="SUPFAM" id="SSF111369">
    <property type="entry name" value="HlyD-like secretion proteins"/>
    <property type="match status" value="1"/>
</dbReference>
<dbReference type="PANTHER" id="PTHR30469:SF15">
    <property type="entry name" value="HLYD FAMILY OF SECRETION PROTEINS"/>
    <property type="match status" value="1"/>
</dbReference>
<dbReference type="GO" id="GO:0015562">
    <property type="term" value="F:efflux transmembrane transporter activity"/>
    <property type="evidence" value="ECO:0007669"/>
    <property type="project" value="TreeGrafter"/>
</dbReference>
<name>A0A1W1CQI6_9ZZZZ</name>
<accession>A0A1W1CQI6</accession>
<dbReference type="EMBL" id="FPHH01000107">
    <property type="protein sequence ID" value="SFV67995.1"/>
    <property type="molecule type" value="Genomic_DNA"/>
</dbReference>
<dbReference type="Gene3D" id="1.10.287.470">
    <property type="entry name" value="Helix hairpin bin"/>
    <property type="match status" value="1"/>
</dbReference>
<organism evidence="3">
    <name type="scientific">hydrothermal vent metagenome</name>
    <dbReference type="NCBI Taxonomy" id="652676"/>
    <lineage>
        <taxon>unclassified sequences</taxon>
        <taxon>metagenomes</taxon>
        <taxon>ecological metagenomes</taxon>
    </lineage>
</organism>
<proteinExistence type="predicted"/>